<protein>
    <submittedName>
        <fullName evidence="2">Flagellar biosynthesis protein FlhB</fullName>
    </submittedName>
</protein>
<dbReference type="Pfam" id="PF01312">
    <property type="entry name" value="Bac_export_2"/>
    <property type="match status" value="1"/>
</dbReference>
<keyword evidence="2" id="KW-0282">Flagellum</keyword>
<dbReference type="Proteomes" id="UP000287563">
    <property type="component" value="Unassembled WGS sequence"/>
</dbReference>
<dbReference type="GO" id="GO:0016020">
    <property type="term" value="C:membrane"/>
    <property type="evidence" value="ECO:0007669"/>
    <property type="project" value="InterPro"/>
</dbReference>
<sequence length="97" mass="10825">MNNKSAIALHYDGQQTPTVTAKGYNQLAEHIIEQVKQQGGLIHHDEALVNYLNNLEVGDEIPENLYRIIAELIAFSWLLNGKTPPGWEGLSSIDEQV</sequence>
<evidence type="ECO:0000256" key="1">
    <source>
        <dbReference type="ARBA" id="ARBA00010690"/>
    </source>
</evidence>
<dbReference type="AlphaFoldDB" id="A0A444JTY6"/>
<accession>A0A444JTY6</accession>
<gene>
    <name evidence="2" type="ORF">EDI28_00515</name>
</gene>
<dbReference type="GO" id="GO:0009306">
    <property type="term" value="P:protein secretion"/>
    <property type="evidence" value="ECO:0007669"/>
    <property type="project" value="InterPro"/>
</dbReference>
<proteinExistence type="inferred from homology"/>
<keyword evidence="2" id="KW-0969">Cilium</keyword>
<evidence type="ECO:0000313" key="2">
    <source>
        <dbReference type="EMBL" id="RWX56571.1"/>
    </source>
</evidence>
<dbReference type="EMBL" id="RJLM01000001">
    <property type="protein sequence ID" value="RWX56571.1"/>
    <property type="molecule type" value="Genomic_DNA"/>
</dbReference>
<organism evidence="2 3">
    <name type="scientific">Photobacterium chitinilyticum</name>
    <dbReference type="NCBI Taxonomy" id="2485123"/>
    <lineage>
        <taxon>Bacteria</taxon>
        <taxon>Pseudomonadati</taxon>
        <taxon>Pseudomonadota</taxon>
        <taxon>Gammaproteobacteria</taxon>
        <taxon>Vibrionales</taxon>
        <taxon>Vibrionaceae</taxon>
        <taxon>Photobacterium</taxon>
    </lineage>
</organism>
<dbReference type="Gene3D" id="3.40.1690.10">
    <property type="entry name" value="secretion proteins EscU"/>
    <property type="match status" value="1"/>
</dbReference>
<dbReference type="RefSeq" id="WP_128781894.1">
    <property type="nucleotide sequence ID" value="NZ_RJLM01000001.1"/>
</dbReference>
<evidence type="ECO:0000313" key="3">
    <source>
        <dbReference type="Proteomes" id="UP000287563"/>
    </source>
</evidence>
<dbReference type="InterPro" id="IPR006135">
    <property type="entry name" value="T3SS_substrate_exporter"/>
</dbReference>
<name>A0A444JTY6_9GAMM</name>
<reference evidence="2 3" key="1">
    <citation type="submission" date="2018-11" db="EMBL/GenBank/DDBJ databases">
        <title>Photobacterium sp. BEI247 sp. nov., a marine bacterium isolated from Yongle Blue Hole in the South China Sea.</title>
        <authorList>
            <person name="Wang X."/>
        </authorList>
    </citation>
    <scope>NUCLEOTIDE SEQUENCE [LARGE SCALE GENOMIC DNA]</scope>
    <source>
        <strain evidence="3">BEI247</strain>
    </source>
</reference>
<comment type="caution">
    <text evidence="2">The sequence shown here is derived from an EMBL/GenBank/DDBJ whole genome shotgun (WGS) entry which is preliminary data.</text>
</comment>
<comment type="similarity">
    <text evidence="1">Belongs to the type III secretion exporter family.</text>
</comment>
<dbReference type="OrthoDB" id="5244399at2"/>
<dbReference type="SUPFAM" id="SSF160544">
    <property type="entry name" value="EscU C-terminal domain-like"/>
    <property type="match status" value="1"/>
</dbReference>
<dbReference type="InterPro" id="IPR029025">
    <property type="entry name" value="T3SS_substrate_exporter_C"/>
</dbReference>
<keyword evidence="3" id="KW-1185">Reference proteome</keyword>
<keyword evidence="2" id="KW-0966">Cell projection</keyword>